<dbReference type="SMART" id="SM00409">
    <property type="entry name" value="IG"/>
    <property type="match status" value="3"/>
</dbReference>
<dbReference type="PANTHER" id="PTHR44337:SF10">
    <property type="entry name" value="CARCINOEMBRYONIC ANTIGEN-RELATED CELL ADHESION MOLECULE 18"/>
    <property type="match status" value="1"/>
</dbReference>
<feature type="signal peptide" evidence="6">
    <location>
        <begin position="1"/>
        <end position="30"/>
    </location>
</feature>
<keyword evidence="5" id="KW-0812">Transmembrane</keyword>
<organism evidence="8 9">
    <name type="scientific">Neomonachus schauinslandi</name>
    <name type="common">Hawaiian monk seal</name>
    <name type="synonym">Monachus schauinslandi</name>
    <dbReference type="NCBI Taxonomy" id="29088"/>
    <lineage>
        <taxon>Eukaryota</taxon>
        <taxon>Metazoa</taxon>
        <taxon>Chordata</taxon>
        <taxon>Craniata</taxon>
        <taxon>Vertebrata</taxon>
        <taxon>Euteleostomi</taxon>
        <taxon>Mammalia</taxon>
        <taxon>Eutheria</taxon>
        <taxon>Laurasiatheria</taxon>
        <taxon>Carnivora</taxon>
        <taxon>Caniformia</taxon>
        <taxon>Pinnipedia</taxon>
        <taxon>Phocidae</taxon>
        <taxon>Monachinae</taxon>
        <taxon>Monachini</taxon>
        <taxon>Neomonachus</taxon>
    </lineage>
</organism>
<dbReference type="SMART" id="SM00408">
    <property type="entry name" value="IGc2"/>
    <property type="match status" value="1"/>
</dbReference>
<dbReference type="InterPro" id="IPR007110">
    <property type="entry name" value="Ig-like_dom"/>
</dbReference>
<dbReference type="Proteomes" id="UP000248481">
    <property type="component" value="Chromosome 16"/>
</dbReference>
<evidence type="ECO:0000256" key="1">
    <source>
        <dbReference type="ARBA" id="ARBA00022729"/>
    </source>
</evidence>
<dbReference type="KEGG" id="nsu:110572721"/>
<evidence type="ECO:0000313" key="8">
    <source>
        <dbReference type="Proteomes" id="UP000248481"/>
    </source>
</evidence>
<dbReference type="CTD" id="729767"/>
<keyword evidence="5" id="KW-0472">Membrane</keyword>
<dbReference type="AlphaFoldDB" id="A0A2Y9GCR1"/>
<evidence type="ECO:0000259" key="7">
    <source>
        <dbReference type="PROSITE" id="PS50835"/>
    </source>
</evidence>
<dbReference type="GeneID" id="110572721"/>
<dbReference type="Gene3D" id="2.60.40.10">
    <property type="entry name" value="Immunoglobulins"/>
    <property type="match status" value="3"/>
</dbReference>
<keyword evidence="5" id="KW-1133">Transmembrane helix</keyword>
<evidence type="ECO:0000313" key="9">
    <source>
        <dbReference type="RefSeq" id="XP_021536777.1"/>
    </source>
</evidence>
<dbReference type="CDD" id="cd00096">
    <property type="entry name" value="Ig"/>
    <property type="match status" value="1"/>
</dbReference>
<evidence type="ECO:0000256" key="3">
    <source>
        <dbReference type="ARBA" id="ARBA00023180"/>
    </source>
</evidence>
<proteinExistence type="predicted"/>
<reference evidence="9" key="1">
    <citation type="submission" date="2025-08" db="UniProtKB">
        <authorList>
            <consortium name="RefSeq"/>
        </authorList>
    </citation>
    <scope>IDENTIFICATION</scope>
    <source>
        <tissue evidence="9">Blood</tissue>
    </source>
</reference>
<dbReference type="RefSeq" id="XP_021536777.1">
    <property type="nucleotide sequence ID" value="XM_021681102.1"/>
</dbReference>
<feature type="transmembrane region" description="Helical" evidence="5">
    <location>
        <begin position="341"/>
        <end position="364"/>
    </location>
</feature>
<dbReference type="InterPro" id="IPR003599">
    <property type="entry name" value="Ig_sub"/>
</dbReference>
<gene>
    <name evidence="9" type="primary">CEACAM18</name>
</gene>
<dbReference type="InParanoid" id="A0A2Y9GCR1"/>
<evidence type="ECO:0000256" key="6">
    <source>
        <dbReference type="SAM" id="SignalP"/>
    </source>
</evidence>
<dbReference type="InterPro" id="IPR003598">
    <property type="entry name" value="Ig_sub2"/>
</dbReference>
<dbReference type="SUPFAM" id="SSF48726">
    <property type="entry name" value="Immunoglobulin"/>
    <property type="match status" value="2"/>
</dbReference>
<keyword evidence="1 6" id="KW-0732">Signal</keyword>
<dbReference type="STRING" id="29088.A0A2Y9GCR1"/>
<evidence type="ECO:0000256" key="2">
    <source>
        <dbReference type="ARBA" id="ARBA00023157"/>
    </source>
</evidence>
<name>A0A2Y9GCR1_NEOSC</name>
<keyword evidence="3" id="KW-0325">Glycoprotein</keyword>
<dbReference type="Pfam" id="PF13895">
    <property type="entry name" value="Ig_2"/>
    <property type="match status" value="1"/>
</dbReference>
<dbReference type="InterPro" id="IPR052598">
    <property type="entry name" value="IgSF_CEA-related"/>
</dbReference>
<dbReference type="PROSITE" id="PS50835">
    <property type="entry name" value="IG_LIKE"/>
    <property type="match status" value="1"/>
</dbReference>
<evidence type="ECO:0000256" key="5">
    <source>
        <dbReference type="SAM" id="Phobius"/>
    </source>
</evidence>
<protein>
    <submittedName>
        <fullName evidence="9">Carcinoembryonic antigen-related cell adhesion molecule 18</fullName>
    </submittedName>
</protein>
<keyword evidence="8" id="KW-1185">Reference proteome</keyword>
<evidence type="ECO:0000256" key="4">
    <source>
        <dbReference type="ARBA" id="ARBA00023319"/>
    </source>
</evidence>
<feature type="domain" description="Ig-like" evidence="7">
    <location>
        <begin position="230"/>
        <end position="317"/>
    </location>
</feature>
<dbReference type="PANTHER" id="PTHR44337">
    <property type="entry name" value="CARCINOEMBRYONIC ANTIGEN-RELATED CELL ADHESION MOLECULE 8"/>
    <property type="match status" value="1"/>
</dbReference>
<keyword evidence="2" id="KW-1015">Disulfide bond</keyword>
<sequence>MELSRPRCRLWRELVLLAGLLACGIRQASGQIYISPDSLIGFKGFRTILILENATKDAQEYSWHRGANDTVDNMIVSYKPPSNSWQMGPMSSGRENVTKIGDLVIRRCALNDTGNYTVRVDTGNGSQTATGWLDIQEAEGKPGIWANASSLVEDMDAVAAICHTNATTVKWYVDYTLVSSNDRMTISPDLKTLIIHRVSRYDRTLHCEIESIPEIFQRSEIISLTVAYGPDNVQLSSSPIISKGVLSAKIGSQVMMECSATSKPSPKYQWIHSGSLLSFSEANVTLPSLAWEQMGRYRCIVGNPVTQLTMYREFQIQPPREYSSPPLPVVNSGFYISGAKVVWLIVFIVLGSVYLCGILIYALISHFSTRCLLPWVEGGFLRVYDVDMEVHLEEQP</sequence>
<accession>A0A2Y9GCR1</accession>
<dbReference type="InterPro" id="IPR036179">
    <property type="entry name" value="Ig-like_dom_sf"/>
</dbReference>
<keyword evidence="4" id="KW-0393">Immunoglobulin domain</keyword>
<dbReference type="InterPro" id="IPR013783">
    <property type="entry name" value="Ig-like_fold"/>
</dbReference>
<feature type="chain" id="PRO_5016057671" evidence="6">
    <location>
        <begin position="31"/>
        <end position="396"/>
    </location>
</feature>